<protein>
    <submittedName>
        <fullName evidence="1">Uncharacterized protein</fullName>
    </submittedName>
</protein>
<organism evidence="1 2">
    <name type="scientific">Neomoorella thermoacetica</name>
    <name type="common">Clostridium thermoaceticum</name>
    <dbReference type="NCBI Taxonomy" id="1525"/>
    <lineage>
        <taxon>Bacteria</taxon>
        <taxon>Bacillati</taxon>
        <taxon>Bacillota</taxon>
        <taxon>Clostridia</taxon>
        <taxon>Neomoorellales</taxon>
        <taxon>Neomoorellaceae</taxon>
        <taxon>Neomoorella</taxon>
    </lineage>
</organism>
<name>A0A1J5NUZ0_NEOTH</name>
<evidence type="ECO:0000313" key="1">
    <source>
        <dbReference type="EMBL" id="OIQ59132.1"/>
    </source>
</evidence>
<accession>A0A1J5NUZ0</accession>
<reference evidence="1 2" key="1">
    <citation type="submission" date="2016-08" db="EMBL/GenBank/DDBJ databases">
        <title>Genome-based comparison of Moorella thermoacetic strains.</title>
        <authorList>
            <person name="Poehlein A."/>
            <person name="Bengelsdorf F.R."/>
            <person name="Esser C."/>
            <person name="Duerre P."/>
            <person name="Daniel R."/>
        </authorList>
    </citation>
    <scope>NUCLEOTIDE SEQUENCE [LARGE SCALE GENOMIC DNA]</scope>
    <source>
        <strain evidence="1 2">DSM 21394</strain>
    </source>
</reference>
<proteinExistence type="predicted"/>
<evidence type="ECO:0000313" key="2">
    <source>
        <dbReference type="Proteomes" id="UP000182811"/>
    </source>
</evidence>
<dbReference type="EMBL" id="MDDC01000010">
    <property type="protein sequence ID" value="OIQ59132.1"/>
    <property type="molecule type" value="Genomic_DNA"/>
</dbReference>
<dbReference type="AlphaFoldDB" id="A0A1J5NUZ0"/>
<dbReference type="Proteomes" id="UP000182811">
    <property type="component" value="Unassembled WGS sequence"/>
</dbReference>
<sequence length="129" mass="14646">MRGDNKGQFGCSGFPGLRQLILNLTTLAGTSLPATAMIDPRNVQGGQVRKKKALPLYFAGTRKQQRKGNQSIMNHGSYLSFQVEELINRQKKEPSLDTRELKSGMARAFKTIDWETSMLYYLYKWSKIV</sequence>
<gene>
    <name evidence="1" type="ORF">MOTE_15490</name>
</gene>
<comment type="caution">
    <text evidence="1">The sequence shown here is derived from an EMBL/GenBank/DDBJ whole genome shotgun (WGS) entry which is preliminary data.</text>
</comment>